<comment type="caution">
    <text evidence="3">The sequence shown here is derived from an EMBL/GenBank/DDBJ whole genome shotgun (WGS) entry which is preliminary data.</text>
</comment>
<dbReference type="Proteomes" id="UP000574317">
    <property type="component" value="Unassembled WGS sequence"/>
</dbReference>
<feature type="region of interest" description="Disordered" evidence="2">
    <location>
        <begin position="29"/>
        <end position="48"/>
    </location>
</feature>
<proteinExistence type="predicted"/>
<organism evidence="3 4">
    <name type="scientific">Fusarium napiforme</name>
    <dbReference type="NCBI Taxonomy" id="42672"/>
    <lineage>
        <taxon>Eukaryota</taxon>
        <taxon>Fungi</taxon>
        <taxon>Dikarya</taxon>
        <taxon>Ascomycota</taxon>
        <taxon>Pezizomycotina</taxon>
        <taxon>Sordariomycetes</taxon>
        <taxon>Hypocreomycetidae</taxon>
        <taxon>Hypocreales</taxon>
        <taxon>Nectriaceae</taxon>
        <taxon>Fusarium</taxon>
        <taxon>Fusarium fujikuroi species complex</taxon>
    </lineage>
</organism>
<keyword evidence="4" id="KW-1185">Reference proteome</keyword>
<evidence type="ECO:0000256" key="2">
    <source>
        <dbReference type="SAM" id="MobiDB-lite"/>
    </source>
</evidence>
<dbReference type="EMBL" id="JAAOAO010000626">
    <property type="protein sequence ID" value="KAF5534642.1"/>
    <property type="molecule type" value="Genomic_DNA"/>
</dbReference>
<reference evidence="3 4" key="1">
    <citation type="submission" date="2020-05" db="EMBL/GenBank/DDBJ databases">
        <title>Identification and distribution of gene clusters putatively required for synthesis of sphingolipid metabolism inhibitors in phylogenetically diverse species of the filamentous fungus Fusarium.</title>
        <authorList>
            <person name="Kim H.-S."/>
            <person name="Busman M."/>
            <person name="Brown D.W."/>
            <person name="Divon H."/>
            <person name="Uhlig S."/>
            <person name="Proctor R.H."/>
        </authorList>
    </citation>
    <scope>NUCLEOTIDE SEQUENCE [LARGE SCALE GENOMIC DNA]</scope>
    <source>
        <strain evidence="3 4">NRRL 25196</strain>
    </source>
</reference>
<keyword evidence="1" id="KW-0175">Coiled coil</keyword>
<name>A0A8H5IET2_9HYPO</name>
<gene>
    <name evidence="3" type="ORF">FNAPI_12300</name>
</gene>
<evidence type="ECO:0000256" key="1">
    <source>
        <dbReference type="SAM" id="Coils"/>
    </source>
</evidence>
<feature type="compositionally biased region" description="Basic and acidic residues" evidence="2">
    <location>
        <begin position="29"/>
        <end position="41"/>
    </location>
</feature>
<accession>A0A8H5IET2</accession>
<sequence length="369" mass="44147">MSRMFRGVKSRPSWYYRVNDLVADRYRRGEENLSDNEPRPEDYDEDLSSVSTFSCASRNGCDYGTDDIWEYHMKLDTEGPDSDKELDKNDPLDIEYLYMKMDRRDRKRELRAQKEWEEEMRKKSEKYREQMNEKLREEKRKEAQKIKVYEDAEKAGDVWRQHKRTLRPWETYEEVATKDGIELKMRYINEIQDALDMAQSLEGTPTPLNLGLMRMFKLWSVDHIKHCPYELAPTMYIEFDSEFDWDKFNQEQVRTLRAGKLSGHIYLLSDDVCKIDNFTPPEYCSTETLNLGTSEEPVYVQFFKDNYLTLKISRETVFANCEEDIPWNAPSFFTYYGISEKDMVDKEQQEEEQCETDEESVLESIRLLF</sequence>
<evidence type="ECO:0000313" key="3">
    <source>
        <dbReference type="EMBL" id="KAF5534642.1"/>
    </source>
</evidence>
<evidence type="ECO:0000313" key="4">
    <source>
        <dbReference type="Proteomes" id="UP000574317"/>
    </source>
</evidence>
<dbReference type="AlphaFoldDB" id="A0A8H5IET2"/>
<feature type="coiled-coil region" evidence="1">
    <location>
        <begin position="106"/>
        <end position="152"/>
    </location>
</feature>
<protein>
    <submittedName>
        <fullName evidence="3">Uncharacterized protein</fullName>
    </submittedName>
</protein>